<dbReference type="AlphaFoldDB" id="A0A813IKP6"/>
<dbReference type="Pfam" id="PF00023">
    <property type="entry name" value="Ank"/>
    <property type="match status" value="1"/>
</dbReference>
<sequence>AKTKDMLLQDAEVQPGGQTALHLAARAGDAALADLLLGRGADPAVLDWDGVNPAVAAALQGRGGLAERLAAAAAARGGAVQEAGLLPTAQAQEVLAEAARTRAAERFGVPDNIRHSFVIPSLWSAQECSQILAAAQAVVASRAQASCSDSGVASLNKNSNNNSNNNHNHNSNNSNNNSNNSNSSNNSSNNNDGGWTTARHRAYATTDLPCDFVPAVDAWVRSSLESRLFPEMSRWYDSGNVNNDNSNNNNSSNDNNDNENDHKTDQVCPSRLAFRDLFFVRYSAAPGAQRQLEIHQDGSVMSFNILLNSCEDFEGGGTFIEADNHTYGIGQGDCFVHASKLRHGGTAITHGERYLLVGFVDVLDEGDFTSVQDGNEARA</sequence>
<feature type="region of interest" description="Disordered" evidence="3">
    <location>
        <begin position="239"/>
        <end position="265"/>
    </location>
</feature>
<dbReference type="Gene3D" id="1.25.40.20">
    <property type="entry name" value="Ankyrin repeat-containing domain"/>
    <property type="match status" value="1"/>
</dbReference>
<dbReference type="GO" id="GO:0046872">
    <property type="term" value="F:metal ion binding"/>
    <property type="evidence" value="ECO:0007669"/>
    <property type="project" value="UniProtKB-KW"/>
</dbReference>
<dbReference type="PROSITE" id="PS50088">
    <property type="entry name" value="ANK_REPEAT"/>
    <property type="match status" value="1"/>
</dbReference>
<feature type="non-terminal residue" evidence="5">
    <location>
        <position position="1"/>
    </location>
</feature>
<name>A0A813IKP6_POLGL</name>
<feature type="region of interest" description="Disordered" evidence="3">
    <location>
        <begin position="150"/>
        <end position="196"/>
    </location>
</feature>
<feature type="compositionally biased region" description="Low complexity" evidence="3">
    <location>
        <begin position="239"/>
        <end position="255"/>
    </location>
</feature>
<dbReference type="InterPro" id="IPR002110">
    <property type="entry name" value="Ankyrin_rpt"/>
</dbReference>
<evidence type="ECO:0000256" key="3">
    <source>
        <dbReference type="SAM" id="MobiDB-lite"/>
    </source>
</evidence>
<dbReference type="Gene3D" id="2.60.120.620">
    <property type="entry name" value="q2cbj1_9rhob like domain"/>
    <property type="match status" value="1"/>
</dbReference>
<dbReference type="InterPro" id="IPR036770">
    <property type="entry name" value="Ankyrin_rpt-contain_sf"/>
</dbReference>
<gene>
    <name evidence="5" type="ORF">PGLA2088_LOCUS8635</name>
</gene>
<dbReference type="GO" id="GO:0016491">
    <property type="term" value="F:oxidoreductase activity"/>
    <property type="evidence" value="ECO:0007669"/>
    <property type="project" value="UniProtKB-KW"/>
</dbReference>
<keyword evidence="1" id="KW-0040">ANK repeat</keyword>
<evidence type="ECO:0000256" key="2">
    <source>
        <dbReference type="RuleBase" id="RU003682"/>
    </source>
</evidence>
<evidence type="ECO:0000313" key="5">
    <source>
        <dbReference type="EMBL" id="CAE8650845.1"/>
    </source>
</evidence>
<feature type="repeat" description="ANK" evidence="1">
    <location>
        <begin position="16"/>
        <end position="48"/>
    </location>
</feature>
<dbReference type="PROSITE" id="PS51471">
    <property type="entry name" value="FE2OG_OXY"/>
    <property type="match status" value="1"/>
</dbReference>
<comment type="caution">
    <text evidence="5">The sequence shown here is derived from an EMBL/GenBank/DDBJ whole genome shotgun (WGS) entry which is preliminary data.</text>
</comment>
<organism evidence="5 6">
    <name type="scientific">Polarella glacialis</name>
    <name type="common">Dinoflagellate</name>
    <dbReference type="NCBI Taxonomy" id="89957"/>
    <lineage>
        <taxon>Eukaryota</taxon>
        <taxon>Sar</taxon>
        <taxon>Alveolata</taxon>
        <taxon>Dinophyceae</taxon>
        <taxon>Suessiales</taxon>
        <taxon>Suessiaceae</taxon>
        <taxon>Polarella</taxon>
    </lineage>
</organism>
<dbReference type="PROSITE" id="PS50297">
    <property type="entry name" value="ANK_REP_REGION"/>
    <property type="match status" value="1"/>
</dbReference>
<reference evidence="5" key="1">
    <citation type="submission" date="2021-02" db="EMBL/GenBank/DDBJ databases">
        <authorList>
            <person name="Dougan E. K."/>
            <person name="Rhodes N."/>
            <person name="Thang M."/>
            <person name="Chan C."/>
        </authorList>
    </citation>
    <scope>NUCLEOTIDE SEQUENCE</scope>
</reference>
<feature type="non-terminal residue" evidence="5">
    <location>
        <position position="379"/>
    </location>
</feature>
<evidence type="ECO:0000259" key="4">
    <source>
        <dbReference type="PROSITE" id="PS51471"/>
    </source>
</evidence>
<dbReference type="EMBL" id="CAJNNW010009292">
    <property type="protein sequence ID" value="CAE8650845.1"/>
    <property type="molecule type" value="Genomic_DNA"/>
</dbReference>
<proteinExistence type="inferred from homology"/>
<protein>
    <recommendedName>
        <fullName evidence="4">Fe2OG dioxygenase domain-containing protein</fullName>
    </recommendedName>
</protein>
<keyword evidence="2" id="KW-0408">Iron</keyword>
<keyword evidence="2" id="KW-0479">Metal-binding</keyword>
<keyword evidence="2" id="KW-0560">Oxidoreductase</keyword>
<feature type="compositionally biased region" description="Low complexity" evidence="3">
    <location>
        <begin position="158"/>
        <end position="191"/>
    </location>
</feature>
<evidence type="ECO:0000256" key="1">
    <source>
        <dbReference type="PROSITE-ProRule" id="PRU00023"/>
    </source>
</evidence>
<comment type="similarity">
    <text evidence="2">Belongs to the iron/ascorbate-dependent oxidoreductase family.</text>
</comment>
<dbReference type="InterPro" id="IPR005123">
    <property type="entry name" value="Oxoglu/Fe-dep_dioxygenase_dom"/>
</dbReference>
<dbReference type="SMART" id="SM00248">
    <property type="entry name" value="ANK"/>
    <property type="match status" value="1"/>
</dbReference>
<dbReference type="SUPFAM" id="SSF48403">
    <property type="entry name" value="Ankyrin repeat"/>
    <property type="match status" value="1"/>
</dbReference>
<accession>A0A813IKP6</accession>
<feature type="domain" description="Fe2OG dioxygenase" evidence="4">
    <location>
        <begin position="273"/>
        <end position="362"/>
    </location>
</feature>
<dbReference type="Proteomes" id="UP000626109">
    <property type="component" value="Unassembled WGS sequence"/>
</dbReference>
<evidence type="ECO:0000313" key="6">
    <source>
        <dbReference type="Proteomes" id="UP000626109"/>
    </source>
</evidence>